<dbReference type="AlphaFoldDB" id="T1JEC4"/>
<name>T1JEC4_STRMM</name>
<sequence>MAACLAALLVHPLPVALRLATDACITNSEQWPVGLEMMLYSHVRPQREKSSCSTLSGVCKKKFPSKKSNDNSRRLFPSIPEVFFDMGNSLPSEYFAGLKKELEIKFDCKPKK</sequence>
<feature type="chain" id="PRO_5004590457" evidence="1">
    <location>
        <begin position="19"/>
        <end position="112"/>
    </location>
</feature>
<dbReference type="EnsemblMetazoa" id="SMAR012166-RA">
    <property type="protein sequence ID" value="SMAR012166-PA"/>
    <property type="gene ID" value="SMAR012166"/>
</dbReference>
<reference evidence="3" key="1">
    <citation type="submission" date="2011-05" db="EMBL/GenBank/DDBJ databases">
        <authorList>
            <person name="Richards S.R."/>
            <person name="Qu J."/>
            <person name="Jiang H."/>
            <person name="Jhangiani S.N."/>
            <person name="Agravi P."/>
            <person name="Goodspeed R."/>
            <person name="Gross S."/>
            <person name="Mandapat C."/>
            <person name="Jackson L."/>
            <person name="Mathew T."/>
            <person name="Pu L."/>
            <person name="Thornton R."/>
            <person name="Saada N."/>
            <person name="Wilczek-Boney K.B."/>
            <person name="Lee S."/>
            <person name="Kovar C."/>
            <person name="Wu Y."/>
            <person name="Scherer S.E."/>
            <person name="Worley K.C."/>
            <person name="Muzny D.M."/>
            <person name="Gibbs R."/>
        </authorList>
    </citation>
    <scope>NUCLEOTIDE SEQUENCE</scope>
    <source>
        <strain evidence="3">Brora</strain>
    </source>
</reference>
<proteinExistence type="predicted"/>
<accession>T1JEC4</accession>
<evidence type="ECO:0000313" key="3">
    <source>
        <dbReference type="Proteomes" id="UP000014500"/>
    </source>
</evidence>
<dbReference type="Proteomes" id="UP000014500">
    <property type="component" value="Unassembled WGS sequence"/>
</dbReference>
<reference evidence="2" key="2">
    <citation type="submission" date="2015-02" db="UniProtKB">
        <authorList>
            <consortium name="EnsemblMetazoa"/>
        </authorList>
    </citation>
    <scope>IDENTIFICATION</scope>
</reference>
<feature type="signal peptide" evidence="1">
    <location>
        <begin position="1"/>
        <end position="18"/>
    </location>
</feature>
<evidence type="ECO:0000256" key="1">
    <source>
        <dbReference type="SAM" id="SignalP"/>
    </source>
</evidence>
<keyword evidence="3" id="KW-1185">Reference proteome</keyword>
<dbReference type="EMBL" id="JH432116">
    <property type="status" value="NOT_ANNOTATED_CDS"/>
    <property type="molecule type" value="Genomic_DNA"/>
</dbReference>
<protein>
    <submittedName>
        <fullName evidence="2">Uncharacterized protein</fullName>
    </submittedName>
</protein>
<dbReference type="HOGENOM" id="CLU_2149010_0_0_1"/>
<keyword evidence="1" id="KW-0732">Signal</keyword>
<evidence type="ECO:0000313" key="2">
    <source>
        <dbReference type="EnsemblMetazoa" id="SMAR012166-PA"/>
    </source>
</evidence>
<organism evidence="2 3">
    <name type="scientific">Strigamia maritima</name>
    <name type="common">European centipede</name>
    <name type="synonym">Geophilus maritimus</name>
    <dbReference type="NCBI Taxonomy" id="126957"/>
    <lineage>
        <taxon>Eukaryota</taxon>
        <taxon>Metazoa</taxon>
        <taxon>Ecdysozoa</taxon>
        <taxon>Arthropoda</taxon>
        <taxon>Myriapoda</taxon>
        <taxon>Chilopoda</taxon>
        <taxon>Pleurostigmophora</taxon>
        <taxon>Geophilomorpha</taxon>
        <taxon>Linotaeniidae</taxon>
        <taxon>Strigamia</taxon>
    </lineage>
</organism>